<sequence length="249" mass="28400">MQVQYEALYHQLEENHWWFRGRRDGVFDQLQHLNLPKTAAILEIGCSGGPLQQQLRAAGFHNLTGIDISETAIALAHQRQIPNVSVMDGARLDFPDESFDVVVASDVLEHIEDEQLALREWRRVLKPGGQLLVYVPAWPQLWSQHDVVNRHFRRYTNASLRQALTQASMQVVRQSYWNFALFFPTFLVRQAQRLSRPASADTGTGDLLALPAPLNHSLTWLLRTENRLLRHLNLPVGVSVFALARKPTS</sequence>
<dbReference type="EMBL" id="RWIT01000003">
    <property type="protein sequence ID" value="RSK49597.1"/>
    <property type="molecule type" value="Genomic_DNA"/>
</dbReference>
<dbReference type="GO" id="GO:0032259">
    <property type="term" value="P:methylation"/>
    <property type="evidence" value="ECO:0007669"/>
    <property type="project" value="UniProtKB-KW"/>
</dbReference>
<dbReference type="RefSeq" id="WP_125419450.1">
    <property type="nucleotide sequence ID" value="NZ_RWIT01000003.1"/>
</dbReference>
<reference evidence="2 3" key="1">
    <citation type="submission" date="2018-12" db="EMBL/GenBank/DDBJ databases">
        <authorList>
            <person name="Feng G."/>
            <person name="Zhu H."/>
        </authorList>
    </citation>
    <scope>NUCLEOTIDE SEQUENCE [LARGE SCALE GENOMIC DNA]</scope>
    <source>
        <strain evidence="2 3">KCTC 12533</strain>
    </source>
</reference>
<evidence type="ECO:0000259" key="1">
    <source>
        <dbReference type="Pfam" id="PF08241"/>
    </source>
</evidence>
<accession>A0A3R9PD95</accession>
<name>A0A3R9PD95_9BACT</name>
<feature type="domain" description="Methyltransferase type 11" evidence="1">
    <location>
        <begin position="42"/>
        <end position="132"/>
    </location>
</feature>
<dbReference type="PANTHER" id="PTHR43861">
    <property type="entry name" value="TRANS-ACONITATE 2-METHYLTRANSFERASE-RELATED"/>
    <property type="match status" value="1"/>
</dbReference>
<dbReference type="Proteomes" id="UP000273500">
    <property type="component" value="Unassembled WGS sequence"/>
</dbReference>
<protein>
    <submittedName>
        <fullName evidence="2">Methyltransferase domain-containing protein</fullName>
    </submittedName>
</protein>
<dbReference type="Pfam" id="PF08241">
    <property type="entry name" value="Methyltransf_11"/>
    <property type="match status" value="1"/>
</dbReference>
<dbReference type="InterPro" id="IPR013216">
    <property type="entry name" value="Methyltransf_11"/>
</dbReference>
<dbReference type="CDD" id="cd02440">
    <property type="entry name" value="AdoMet_MTases"/>
    <property type="match status" value="1"/>
</dbReference>
<keyword evidence="2" id="KW-0489">Methyltransferase</keyword>
<organism evidence="2 3">
    <name type="scientific">Hymenobacter rigui</name>
    <dbReference type="NCBI Taxonomy" id="334424"/>
    <lineage>
        <taxon>Bacteria</taxon>
        <taxon>Pseudomonadati</taxon>
        <taxon>Bacteroidota</taxon>
        <taxon>Cytophagia</taxon>
        <taxon>Cytophagales</taxon>
        <taxon>Hymenobacteraceae</taxon>
        <taxon>Hymenobacter</taxon>
    </lineage>
</organism>
<dbReference type="SUPFAM" id="SSF53335">
    <property type="entry name" value="S-adenosyl-L-methionine-dependent methyltransferases"/>
    <property type="match status" value="1"/>
</dbReference>
<dbReference type="Gene3D" id="3.40.50.150">
    <property type="entry name" value="Vaccinia Virus protein VP39"/>
    <property type="match status" value="1"/>
</dbReference>
<dbReference type="GO" id="GO:0008757">
    <property type="term" value="F:S-adenosylmethionine-dependent methyltransferase activity"/>
    <property type="evidence" value="ECO:0007669"/>
    <property type="project" value="InterPro"/>
</dbReference>
<dbReference type="OrthoDB" id="1524727at2"/>
<proteinExistence type="predicted"/>
<keyword evidence="3" id="KW-1185">Reference proteome</keyword>
<gene>
    <name evidence="2" type="ORF">EI291_08905</name>
</gene>
<evidence type="ECO:0000313" key="3">
    <source>
        <dbReference type="Proteomes" id="UP000273500"/>
    </source>
</evidence>
<comment type="caution">
    <text evidence="2">The sequence shown here is derived from an EMBL/GenBank/DDBJ whole genome shotgun (WGS) entry which is preliminary data.</text>
</comment>
<evidence type="ECO:0000313" key="2">
    <source>
        <dbReference type="EMBL" id="RSK49597.1"/>
    </source>
</evidence>
<dbReference type="AlphaFoldDB" id="A0A3R9PD95"/>
<dbReference type="InterPro" id="IPR029063">
    <property type="entry name" value="SAM-dependent_MTases_sf"/>
</dbReference>
<keyword evidence="2" id="KW-0808">Transferase</keyword>